<dbReference type="Pfam" id="PF00085">
    <property type="entry name" value="Thioredoxin"/>
    <property type="match status" value="1"/>
</dbReference>
<evidence type="ECO:0000313" key="3">
    <source>
        <dbReference type="Proteomes" id="UP001163046"/>
    </source>
</evidence>
<dbReference type="InterPro" id="IPR017937">
    <property type="entry name" value="Thioredoxin_CS"/>
</dbReference>
<dbReference type="InterPro" id="IPR036249">
    <property type="entry name" value="Thioredoxin-like_sf"/>
</dbReference>
<name>A0A9X0CL85_9CNID</name>
<dbReference type="InterPro" id="IPR013766">
    <property type="entry name" value="Thioredoxin_domain"/>
</dbReference>
<reference evidence="2" key="1">
    <citation type="submission" date="2023-01" db="EMBL/GenBank/DDBJ databases">
        <title>Genome assembly of the deep-sea coral Lophelia pertusa.</title>
        <authorList>
            <person name="Herrera S."/>
            <person name="Cordes E."/>
        </authorList>
    </citation>
    <scope>NUCLEOTIDE SEQUENCE</scope>
    <source>
        <strain evidence="2">USNM1676648</strain>
        <tissue evidence="2">Polyp</tissue>
    </source>
</reference>
<dbReference type="PROSITE" id="PS51352">
    <property type="entry name" value="THIOREDOXIN_2"/>
    <property type="match status" value="1"/>
</dbReference>
<dbReference type="PROSITE" id="PS00194">
    <property type="entry name" value="THIOREDOXIN_1"/>
    <property type="match status" value="1"/>
</dbReference>
<dbReference type="GO" id="GO:0015035">
    <property type="term" value="F:protein-disulfide reductase activity"/>
    <property type="evidence" value="ECO:0007669"/>
    <property type="project" value="TreeGrafter"/>
</dbReference>
<protein>
    <submittedName>
        <fullName evidence="2">Protein disulfide-isomerase A6</fullName>
        <ecNumber evidence="2">5.3.4.1</ecNumber>
    </submittedName>
</protein>
<dbReference type="PRINTS" id="PR00421">
    <property type="entry name" value="THIOREDOXIN"/>
</dbReference>
<accession>A0A9X0CL85</accession>
<gene>
    <name evidence="2" type="primary">PDIA6</name>
    <name evidence="2" type="ORF">OS493_014494</name>
</gene>
<dbReference type="PANTHER" id="PTHR45815">
    <property type="entry name" value="PROTEIN DISULFIDE-ISOMERASE A6"/>
    <property type="match status" value="1"/>
</dbReference>
<proteinExistence type="predicted"/>
<evidence type="ECO:0000313" key="2">
    <source>
        <dbReference type="EMBL" id="KAJ7361851.1"/>
    </source>
</evidence>
<dbReference type="Proteomes" id="UP001163046">
    <property type="component" value="Unassembled WGS sequence"/>
</dbReference>
<feature type="domain" description="Thioredoxin" evidence="1">
    <location>
        <begin position="1"/>
        <end position="107"/>
    </location>
</feature>
<dbReference type="Gene3D" id="3.40.30.10">
    <property type="entry name" value="Glutaredoxin"/>
    <property type="match status" value="1"/>
</dbReference>
<dbReference type="EMBL" id="MU827308">
    <property type="protein sequence ID" value="KAJ7361851.1"/>
    <property type="molecule type" value="Genomic_DNA"/>
</dbReference>
<dbReference type="EC" id="5.3.4.1" evidence="2"/>
<dbReference type="GO" id="GO:0005788">
    <property type="term" value="C:endoplasmic reticulum lumen"/>
    <property type="evidence" value="ECO:0007669"/>
    <property type="project" value="TreeGrafter"/>
</dbReference>
<dbReference type="GO" id="GO:0034976">
    <property type="term" value="P:response to endoplasmic reticulum stress"/>
    <property type="evidence" value="ECO:0007669"/>
    <property type="project" value="TreeGrafter"/>
</dbReference>
<dbReference type="PANTHER" id="PTHR45815:SF3">
    <property type="entry name" value="PROTEIN DISULFIDE-ISOMERASE A6"/>
    <property type="match status" value="1"/>
</dbReference>
<dbReference type="OrthoDB" id="10264505at2759"/>
<dbReference type="AlphaFoldDB" id="A0A9X0CL85"/>
<evidence type="ECO:0000259" key="1">
    <source>
        <dbReference type="PROSITE" id="PS51352"/>
    </source>
</evidence>
<dbReference type="GO" id="GO:0003756">
    <property type="term" value="F:protein disulfide isomerase activity"/>
    <property type="evidence" value="ECO:0007669"/>
    <property type="project" value="UniProtKB-EC"/>
</dbReference>
<keyword evidence="2" id="KW-0413">Isomerase</keyword>
<dbReference type="SUPFAM" id="SSF52833">
    <property type="entry name" value="Thioredoxin-like"/>
    <property type="match status" value="1"/>
</dbReference>
<comment type="caution">
    <text evidence="2">The sequence shown here is derived from an EMBL/GenBank/DDBJ whole genome shotgun (WGS) entry which is preliminary data.</text>
</comment>
<keyword evidence="3" id="KW-1185">Reference proteome</keyword>
<organism evidence="2 3">
    <name type="scientific">Desmophyllum pertusum</name>
    <dbReference type="NCBI Taxonomy" id="174260"/>
    <lineage>
        <taxon>Eukaryota</taxon>
        <taxon>Metazoa</taxon>
        <taxon>Cnidaria</taxon>
        <taxon>Anthozoa</taxon>
        <taxon>Hexacorallia</taxon>
        <taxon>Scleractinia</taxon>
        <taxon>Caryophylliina</taxon>
        <taxon>Caryophylliidae</taxon>
        <taxon>Desmophyllum</taxon>
    </lineage>
</organism>
<sequence>MVTDSDTVWLVEFFAPWCGHCKALAPEWIKAASALKGAVKIGAVDMDDQQNQPLGGQYGVRGFPTIKAGPRTAQGVVDSGLSALKSLDSGKAGDKKDVIELTDANFEEEVLNSRTLFLSSLCTMVRSLPKACS</sequence>